<dbReference type="Proteomes" id="UP000008816">
    <property type="component" value="Chromosome"/>
</dbReference>
<organism evidence="1 2">
    <name type="scientific">Staphylococcus aureus (strain NCTC 8325 / PS 47)</name>
    <dbReference type="NCBI Taxonomy" id="93061"/>
    <lineage>
        <taxon>Bacteria</taxon>
        <taxon>Bacillati</taxon>
        <taxon>Bacillota</taxon>
        <taxon>Bacilli</taxon>
        <taxon>Bacillales</taxon>
        <taxon>Staphylococcaceae</taxon>
        <taxon>Staphylococcus</taxon>
    </lineage>
</organism>
<dbReference type="EMBL" id="CP000253">
    <property type="protein sequence ID" value="ABD29545.1"/>
    <property type="molecule type" value="Genomic_DNA"/>
</dbReference>
<proteinExistence type="predicted"/>
<evidence type="ECO:0000313" key="2">
    <source>
        <dbReference type="Proteomes" id="UP000008816"/>
    </source>
</evidence>
<accession>Q2G0Y2</accession>
<reference evidence="2" key="1">
    <citation type="book" date="2006" name="Gram positive pathogens, 2nd edition" publisher="ASM Press" city="Washington D.C">
        <title>The Staphylococcus aureus NCTC 8325 genome.</title>
        <editorList>
            <person name="Fischetti V."/>
            <person name="Novick R."/>
            <person name="Ferretti J."/>
            <person name="Portnoy D."/>
            <person name="Rood J."/>
        </editorList>
        <authorList>
            <person name="Gillaspy A.F."/>
            <person name="Worrell V."/>
            <person name="Orvis J."/>
            <person name="Roe B.A."/>
            <person name="Dyer D.W."/>
            <person name="Iandolo J.J."/>
        </authorList>
    </citation>
    <scope>NUCLEOTIDE SEQUENCE [LARGE SCALE GENOMIC DNA]</scope>
    <source>
        <strain evidence="2">NCTC 8325 / PS 47</strain>
    </source>
</reference>
<evidence type="ECO:0000313" key="1">
    <source>
        <dbReference type="EMBL" id="ABD29545.1"/>
    </source>
</evidence>
<keyword evidence="2" id="KW-1185">Reference proteome</keyword>
<dbReference type="AlphaFoldDB" id="Q2G0Y2"/>
<name>Q2G0Y2_STAA8</name>
<dbReference type="HOGENOM" id="CLU_2496388_0_0_9"/>
<gene>
    <name evidence="1" type="ordered locus">SAOUHSC_00380</name>
</gene>
<sequence length="86" mass="9671">MFSCNLRNGFVFCGLFLILFLNGLNFAIANMIAASFDKVIEPFSSGTMIITPCAIGFKYYKIILLYKIYCVNSFLLLPNNMFGSVM</sequence>
<protein>
    <submittedName>
        <fullName evidence="1">Uncharacterized protein</fullName>
    </submittedName>
</protein>